<comment type="caution">
    <text evidence="3">The sequence shown here is derived from an EMBL/GenBank/DDBJ whole genome shotgun (WGS) entry which is preliminary data.</text>
</comment>
<protein>
    <recommendedName>
        <fullName evidence="5">Carboxypeptidase</fullName>
    </recommendedName>
</protein>
<name>A0A016UA65_9BILA</name>
<dbReference type="InterPro" id="IPR001563">
    <property type="entry name" value="Peptidase_S10"/>
</dbReference>
<dbReference type="SUPFAM" id="SSF53474">
    <property type="entry name" value="alpha/beta-Hydrolases"/>
    <property type="match status" value="1"/>
</dbReference>
<keyword evidence="2" id="KW-0732">Signal</keyword>
<reference evidence="4" key="1">
    <citation type="journal article" date="2015" name="Nat. Genet.">
        <title>The genome and transcriptome of the zoonotic hookworm Ancylostoma ceylanicum identify infection-specific gene families.</title>
        <authorList>
            <person name="Schwarz E.M."/>
            <person name="Hu Y."/>
            <person name="Antoshechkin I."/>
            <person name="Miller M.M."/>
            <person name="Sternberg P.W."/>
            <person name="Aroian R.V."/>
        </authorList>
    </citation>
    <scope>NUCLEOTIDE SEQUENCE</scope>
    <source>
        <strain evidence="4">HY135</strain>
    </source>
</reference>
<dbReference type="AlphaFoldDB" id="A0A016UA65"/>
<keyword evidence="4" id="KW-1185">Reference proteome</keyword>
<organism evidence="3 4">
    <name type="scientific">Ancylostoma ceylanicum</name>
    <dbReference type="NCBI Taxonomy" id="53326"/>
    <lineage>
        <taxon>Eukaryota</taxon>
        <taxon>Metazoa</taxon>
        <taxon>Ecdysozoa</taxon>
        <taxon>Nematoda</taxon>
        <taxon>Chromadorea</taxon>
        <taxon>Rhabditida</taxon>
        <taxon>Rhabditina</taxon>
        <taxon>Rhabditomorpha</taxon>
        <taxon>Strongyloidea</taxon>
        <taxon>Ancylostomatidae</taxon>
        <taxon>Ancylostomatinae</taxon>
        <taxon>Ancylostoma</taxon>
    </lineage>
</organism>
<dbReference type="OrthoDB" id="735686at2759"/>
<sequence>MVAAATILLLLAVSQCLSAAQITSLPGAPAVNFKQYSGYYTVGATKNHQLHYWFVESQNNPATDPVLVWLTGGPGCSGLSALLTEWGPFMVNPDGATLTANPYSWNKKASILTLEAPAGVGYSFATDGNIKTGDDQTASENWEALVAFFNQFPQYKTNDFYITGESYGAPYAPYETNRWAWRAARMRQSDSPGYTLFSLTMIHTQKVALNADCAATPLFTQLVPTSSHKLIPSTIKHRYLCADFDADNSGQAESIPHQSQVNFLRHVADLQGMFVIRERITLTPVDRRVYRAGASNSSIYPSHEPELSCVFCPIESRSLKDFVKKSDHLFGGLTVVRFTFHGIQSLTPVVQRCRSGASSVRPT</sequence>
<feature type="signal peptide" evidence="2">
    <location>
        <begin position="1"/>
        <end position="19"/>
    </location>
</feature>
<evidence type="ECO:0000256" key="2">
    <source>
        <dbReference type="SAM" id="SignalP"/>
    </source>
</evidence>
<proteinExistence type="inferred from homology"/>
<dbReference type="GO" id="GO:0004185">
    <property type="term" value="F:serine-type carboxypeptidase activity"/>
    <property type="evidence" value="ECO:0007669"/>
    <property type="project" value="InterPro"/>
</dbReference>
<dbReference type="Proteomes" id="UP000024635">
    <property type="component" value="Unassembled WGS sequence"/>
</dbReference>
<dbReference type="PRINTS" id="PR00724">
    <property type="entry name" value="CRBOXYPTASEC"/>
</dbReference>
<evidence type="ECO:0000313" key="3">
    <source>
        <dbReference type="EMBL" id="EYC11841.1"/>
    </source>
</evidence>
<accession>A0A016UA65</accession>
<dbReference type="STRING" id="53326.A0A016UA65"/>
<dbReference type="EMBL" id="JARK01001385">
    <property type="protein sequence ID" value="EYC11841.1"/>
    <property type="molecule type" value="Genomic_DNA"/>
</dbReference>
<comment type="similarity">
    <text evidence="1">Belongs to the peptidase S10 family.</text>
</comment>
<evidence type="ECO:0008006" key="5">
    <source>
        <dbReference type="Google" id="ProtNLM"/>
    </source>
</evidence>
<dbReference type="PANTHER" id="PTHR11802:SF38">
    <property type="entry name" value="SERINE CARBOXYPEPTIDASE CTSA-1.2"/>
    <property type="match status" value="1"/>
</dbReference>
<dbReference type="GO" id="GO:0006508">
    <property type="term" value="P:proteolysis"/>
    <property type="evidence" value="ECO:0007669"/>
    <property type="project" value="InterPro"/>
</dbReference>
<dbReference type="PANTHER" id="PTHR11802">
    <property type="entry name" value="SERINE PROTEASE FAMILY S10 SERINE CARBOXYPEPTIDASE"/>
    <property type="match status" value="1"/>
</dbReference>
<evidence type="ECO:0000256" key="1">
    <source>
        <dbReference type="ARBA" id="ARBA00009431"/>
    </source>
</evidence>
<feature type="chain" id="PRO_5001489056" description="Carboxypeptidase" evidence="2">
    <location>
        <begin position="20"/>
        <end position="363"/>
    </location>
</feature>
<dbReference type="Gene3D" id="3.40.50.1820">
    <property type="entry name" value="alpha/beta hydrolase"/>
    <property type="match status" value="1"/>
</dbReference>
<gene>
    <name evidence="3" type="primary">Acey_s0049.g1805</name>
    <name evidence="3" type="ORF">Y032_0049g1805</name>
</gene>
<dbReference type="InterPro" id="IPR029058">
    <property type="entry name" value="AB_hydrolase_fold"/>
</dbReference>
<evidence type="ECO:0000313" key="4">
    <source>
        <dbReference type="Proteomes" id="UP000024635"/>
    </source>
</evidence>
<dbReference type="Pfam" id="PF00450">
    <property type="entry name" value="Peptidase_S10"/>
    <property type="match status" value="1"/>
</dbReference>